<dbReference type="InterPro" id="IPR049278">
    <property type="entry name" value="MS_channel_C"/>
</dbReference>
<sequence>MFEKLAFLKHSFLGNPLYDWAAALTMALLVLLVAMVVKWVIKSRLGKALGHFDNRFARILYRVLAATRFTLVLLFALSFALHYLEFPKRVEGILKGVTALTAFIQLGMWLTSALYAAVESTRSSGRFDNNPGAMTNVAAFRFIGAMVVWTLLLLFMLDNLGVNISALVAGLGVGGIAVGLAVQNILGDLFASVSIVVDKPFVLGDFIVVDQFSGTVESIGLKTTRIRSLSGEQIVFSNNKLLGMEIRNYKRMRERRILFRFGVTYQTPADQLEMLPGMVKDIIEAIDTLRFDRAHFCNFGDSSYDFEVVYWVTLADYASYMDAQQRINLQMVRRFAEHGIDFAYPTRTLFITQEPPPDTEQAPPNPS</sequence>
<dbReference type="Pfam" id="PF00924">
    <property type="entry name" value="MS_channel_2nd"/>
    <property type="match status" value="1"/>
</dbReference>
<evidence type="ECO:0000313" key="11">
    <source>
        <dbReference type="EMBL" id="ROQ29746.1"/>
    </source>
</evidence>
<dbReference type="SUPFAM" id="SSF50182">
    <property type="entry name" value="Sm-like ribonucleoproteins"/>
    <property type="match status" value="1"/>
</dbReference>
<keyword evidence="5 7" id="KW-1133">Transmembrane helix</keyword>
<evidence type="ECO:0000259" key="10">
    <source>
        <dbReference type="Pfam" id="PF21088"/>
    </source>
</evidence>
<name>A0A3N1PYV5_9GAMM</name>
<evidence type="ECO:0000256" key="6">
    <source>
        <dbReference type="ARBA" id="ARBA00023136"/>
    </source>
</evidence>
<keyword evidence="4 7" id="KW-0812">Transmembrane</keyword>
<dbReference type="RefSeq" id="WP_244946533.1">
    <property type="nucleotide sequence ID" value="NZ_RJUL01000002.1"/>
</dbReference>
<feature type="transmembrane region" description="Helical" evidence="7">
    <location>
        <begin position="163"/>
        <end position="182"/>
    </location>
</feature>
<organism evidence="11 12">
    <name type="scientific">Gallaecimonas pentaromativorans</name>
    <dbReference type="NCBI Taxonomy" id="584787"/>
    <lineage>
        <taxon>Bacteria</taxon>
        <taxon>Pseudomonadati</taxon>
        <taxon>Pseudomonadota</taxon>
        <taxon>Gammaproteobacteria</taxon>
        <taxon>Enterobacterales</taxon>
        <taxon>Gallaecimonadaceae</taxon>
        <taxon>Gallaecimonas</taxon>
    </lineage>
</organism>
<dbReference type="Gene3D" id="2.30.30.60">
    <property type="match status" value="1"/>
</dbReference>
<comment type="caution">
    <text evidence="11">The sequence shown here is derived from an EMBL/GenBank/DDBJ whole genome shotgun (WGS) entry which is preliminary data.</text>
</comment>
<evidence type="ECO:0000259" key="9">
    <source>
        <dbReference type="Pfam" id="PF21082"/>
    </source>
</evidence>
<keyword evidence="6 7" id="KW-0472">Membrane</keyword>
<gene>
    <name evidence="11" type="ORF">EDC28_102115</name>
</gene>
<dbReference type="PANTHER" id="PTHR30566:SF25">
    <property type="entry name" value="INNER MEMBRANE PROTEIN"/>
    <property type="match status" value="1"/>
</dbReference>
<evidence type="ECO:0000256" key="1">
    <source>
        <dbReference type="ARBA" id="ARBA00004651"/>
    </source>
</evidence>
<evidence type="ECO:0000256" key="5">
    <source>
        <dbReference type="ARBA" id="ARBA00022989"/>
    </source>
</evidence>
<dbReference type="SUPFAM" id="SSF82689">
    <property type="entry name" value="Mechanosensitive channel protein MscS (YggB), C-terminal domain"/>
    <property type="match status" value="1"/>
</dbReference>
<dbReference type="PANTHER" id="PTHR30566">
    <property type="entry name" value="YNAI-RELATED MECHANOSENSITIVE ION CHANNEL"/>
    <property type="match status" value="1"/>
</dbReference>
<feature type="transmembrane region" description="Helical" evidence="7">
    <location>
        <begin position="96"/>
        <end position="118"/>
    </location>
</feature>
<dbReference type="Proteomes" id="UP000268033">
    <property type="component" value="Unassembled WGS sequence"/>
</dbReference>
<comment type="similarity">
    <text evidence="2">Belongs to the MscS (TC 1.A.23) family.</text>
</comment>
<feature type="transmembrane region" description="Helical" evidence="7">
    <location>
        <begin position="61"/>
        <end position="84"/>
    </location>
</feature>
<feature type="domain" description="Mechanosensitive ion channel MscS C-terminal" evidence="9">
    <location>
        <begin position="258"/>
        <end position="342"/>
    </location>
</feature>
<dbReference type="Pfam" id="PF21088">
    <property type="entry name" value="MS_channel_1st"/>
    <property type="match status" value="1"/>
</dbReference>
<keyword evidence="3" id="KW-1003">Cell membrane</keyword>
<dbReference type="SUPFAM" id="SSF82861">
    <property type="entry name" value="Mechanosensitive channel protein MscS (YggB), transmembrane region"/>
    <property type="match status" value="1"/>
</dbReference>
<protein>
    <submittedName>
        <fullName evidence="11">Small-conductance mechanosensitive channel</fullName>
    </submittedName>
</protein>
<dbReference type="GO" id="GO:0005886">
    <property type="term" value="C:plasma membrane"/>
    <property type="evidence" value="ECO:0007669"/>
    <property type="project" value="UniProtKB-SubCell"/>
</dbReference>
<dbReference type="STRING" id="584787.GCA_001247655_03042"/>
<evidence type="ECO:0000256" key="7">
    <source>
        <dbReference type="SAM" id="Phobius"/>
    </source>
</evidence>
<dbReference type="Gene3D" id="3.30.70.100">
    <property type="match status" value="1"/>
</dbReference>
<keyword evidence="12" id="KW-1185">Reference proteome</keyword>
<dbReference type="InterPro" id="IPR011066">
    <property type="entry name" value="MscS_channel_C_sf"/>
</dbReference>
<dbReference type="InterPro" id="IPR011014">
    <property type="entry name" value="MscS_channel_TM-2"/>
</dbReference>
<dbReference type="InterPro" id="IPR006685">
    <property type="entry name" value="MscS_channel_2nd"/>
</dbReference>
<proteinExistence type="inferred from homology"/>
<evidence type="ECO:0000256" key="3">
    <source>
        <dbReference type="ARBA" id="ARBA00022475"/>
    </source>
</evidence>
<feature type="domain" description="Mechanosensitive ion channel MscS" evidence="8">
    <location>
        <begin position="184"/>
        <end position="251"/>
    </location>
</feature>
<feature type="transmembrane region" description="Helical" evidence="7">
    <location>
        <begin position="20"/>
        <end position="41"/>
    </location>
</feature>
<dbReference type="GO" id="GO:0008381">
    <property type="term" value="F:mechanosensitive monoatomic ion channel activity"/>
    <property type="evidence" value="ECO:0007669"/>
    <property type="project" value="UniProtKB-ARBA"/>
</dbReference>
<dbReference type="InterPro" id="IPR023408">
    <property type="entry name" value="MscS_beta-dom_sf"/>
</dbReference>
<dbReference type="EMBL" id="RJUL01000002">
    <property type="protein sequence ID" value="ROQ29746.1"/>
    <property type="molecule type" value="Genomic_DNA"/>
</dbReference>
<evidence type="ECO:0000256" key="4">
    <source>
        <dbReference type="ARBA" id="ARBA00022692"/>
    </source>
</evidence>
<dbReference type="Pfam" id="PF21082">
    <property type="entry name" value="MS_channel_3rd"/>
    <property type="match status" value="1"/>
</dbReference>
<dbReference type="InterPro" id="IPR010920">
    <property type="entry name" value="LSM_dom_sf"/>
</dbReference>
<accession>A0A3N1PYV5</accession>
<feature type="transmembrane region" description="Helical" evidence="7">
    <location>
        <begin position="138"/>
        <end position="157"/>
    </location>
</feature>
<comment type="subcellular location">
    <subcellularLocation>
        <location evidence="1">Cell membrane</location>
        <topology evidence="1">Multi-pass membrane protein</topology>
    </subcellularLocation>
</comment>
<feature type="domain" description="Mechanosensitive ion channel transmembrane helices 2/3" evidence="10">
    <location>
        <begin position="147"/>
        <end position="183"/>
    </location>
</feature>
<dbReference type="Gene3D" id="1.10.287.1260">
    <property type="match status" value="1"/>
</dbReference>
<dbReference type="InterPro" id="IPR049142">
    <property type="entry name" value="MS_channel_1st"/>
</dbReference>
<evidence type="ECO:0000313" key="12">
    <source>
        <dbReference type="Proteomes" id="UP000268033"/>
    </source>
</evidence>
<dbReference type="AlphaFoldDB" id="A0A3N1PYV5"/>
<evidence type="ECO:0000259" key="8">
    <source>
        <dbReference type="Pfam" id="PF00924"/>
    </source>
</evidence>
<evidence type="ECO:0000256" key="2">
    <source>
        <dbReference type="ARBA" id="ARBA00008017"/>
    </source>
</evidence>
<reference evidence="11 12" key="1">
    <citation type="submission" date="2018-11" db="EMBL/GenBank/DDBJ databases">
        <title>Genomic Encyclopedia of Type Strains, Phase IV (KMG-IV): sequencing the most valuable type-strain genomes for metagenomic binning, comparative biology and taxonomic classification.</title>
        <authorList>
            <person name="Goeker M."/>
        </authorList>
    </citation>
    <scope>NUCLEOTIDE SEQUENCE [LARGE SCALE GENOMIC DNA]</scope>
    <source>
        <strain evidence="11 12">DSM 21945</strain>
    </source>
</reference>